<dbReference type="SUPFAM" id="SSF54631">
    <property type="entry name" value="CBS-domain pair"/>
    <property type="match status" value="2"/>
</dbReference>
<reference evidence="7" key="1">
    <citation type="submission" date="2020-10" db="EMBL/GenBank/DDBJ databases">
        <title>High-Quality Genome Resource of Clonostachys rosea strain S41 by Oxford Nanopore Long-Read Sequencing.</title>
        <authorList>
            <person name="Wang H."/>
        </authorList>
    </citation>
    <scope>NUCLEOTIDE SEQUENCE</scope>
    <source>
        <strain evidence="7">S41</strain>
    </source>
</reference>
<gene>
    <name evidence="7" type="ORF">IM811_008365</name>
</gene>
<feature type="domain" description="CBS" evidence="6">
    <location>
        <begin position="324"/>
        <end position="381"/>
    </location>
</feature>
<dbReference type="Proteomes" id="UP000616885">
    <property type="component" value="Unassembled WGS sequence"/>
</dbReference>
<evidence type="ECO:0000313" key="8">
    <source>
        <dbReference type="Proteomes" id="UP000616885"/>
    </source>
</evidence>
<evidence type="ECO:0000256" key="5">
    <source>
        <dbReference type="SAM" id="MobiDB-lite"/>
    </source>
</evidence>
<sequence>MSLMASGDQDEGTSASADSAVAQAWEQPQARQTDQGGRAEALADAPGAASSAPNTSHRRNSTTSRATITSTSTGCIYRPGRSRASSPVTPPTLSPAAFRDPSHRCSVIVPAPQATDSQRNGDNCLAAGASPPPPQQVVADKDEAQGLKNIRDFLKVRTGYDVFPLSFRLIVLDTDLLINKSLNIMIQNSIVSAPLWDSHTSRFAGLLTATDYMNVIQYYCQFPEEMSKLDQFRLSSLRDIEKAIGAVPIETISVNPLLPLYEACKGMLKTRARRIPLVDKDDETGREWVVSVITQYRILKFIAVNNEHNTVLLKRTVRELNLGTYTNVATAQMTSPVLDVIQMMVHRNISCVPIIDKDNRLLNVFEAVDIIPCIKGGVYEELAGSVGDALLRRPEDSQAYTLAQSMTVLVPSLTPFGRAACTDSSLLTTRTN</sequence>
<evidence type="ECO:0000256" key="2">
    <source>
        <dbReference type="ARBA" id="ARBA00022737"/>
    </source>
</evidence>
<dbReference type="PROSITE" id="PS51371">
    <property type="entry name" value="CBS"/>
    <property type="match status" value="2"/>
</dbReference>
<dbReference type="EMBL" id="JADCTT010000002">
    <property type="protein sequence ID" value="KAF9757421.1"/>
    <property type="molecule type" value="Genomic_DNA"/>
</dbReference>
<evidence type="ECO:0000256" key="4">
    <source>
        <dbReference type="PROSITE-ProRule" id="PRU00703"/>
    </source>
</evidence>
<dbReference type="PANTHER" id="PTHR13780:SF35">
    <property type="entry name" value="LD22662P"/>
    <property type="match status" value="1"/>
</dbReference>
<protein>
    <recommendedName>
        <fullName evidence="6">CBS domain-containing protein</fullName>
    </recommendedName>
</protein>
<dbReference type="InterPro" id="IPR000644">
    <property type="entry name" value="CBS_dom"/>
</dbReference>
<dbReference type="AlphaFoldDB" id="A0A8H7TRV1"/>
<dbReference type="Pfam" id="PF00571">
    <property type="entry name" value="CBS"/>
    <property type="match status" value="2"/>
</dbReference>
<feature type="region of interest" description="Disordered" evidence="5">
    <location>
        <begin position="112"/>
        <end position="136"/>
    </location>
</feature>
<dbReference type="SMART" id="SM00116">
    <property type="entry name" value="CBS"/>
    <property type="match status" value="3"/>
</dbReference>
<feature type="region of interest" description="Disordered" evidence="5">
    <location>
        <begin position="1"/>
        <end position="99"/>
    </location>
</feature>
<feature type="domain" description="CBS" evidence="6">
    <location>
        <begin position="246"/>
        <end position="310"/>
    </location>
</feature>
<name>A0A8H7TRV1_BIOOC</name>
<comment type="similarity">
    <text evidence="1">Belongs to the 5'-AMP-activated protein kinase gamma subunit family.</text>
</comment>
<dbReference type="InterPro" id="IPR046342">
    <property type="entry name" value="CBS_dom_sf"/>
</dbReference>
<feature type="compositionally biased region" description="Low complexity" evidence="5">
    <location>
        <begin position="61"/>
        <end position="73"/>
    </location>
</feature>
<evidence type="ECO:0000256" key="1">
    <source>
        <dbReference type="ARBA" id="ARBA00006750"/>
    </source>
</evidence>
<keyword evidence="3 4" id="KW-0129">CBS domain</keyword>
<feature type="compositionally biased region" description="Low complexity" evidence="5">
    <location>
        <begin position="39"/>
        <end position="53"/>
    </location>
</feature>
<dbReference type="CDD" id="cd04618">
    <property type="entry name" value="CBS_euAMPK_gamma-like_repeat1"/>
    <property type="match status" value="1"/>
</dbReference>
<dbReference type="GO" id="GO:0019901">
    <property type="term" value="F:protein kinase binding"/>
    <property type="evidence" value="ECO:0007669"/>
    <property type="project" value="TreeGrafter"/>
</dbReference>
<evidence type="ECO:0000259" key="6">
    <source>
        <dbReference type="PROSITE" id="PS51371"/>
    </source>
</evidence>
<evidence type="ECO:0000256" key="3">
    <source>
        <dbReference type="ARBA" id="ARBA00023122"/>
    </source>
</evidence>
<keyword evidence="2" id="KW-0677">Repeat</keyword>
<evidence type="ECO:0000313" key="7">
    <source>
        <dbReference type="EMBL" id="KAF9757421.1"/>
    </source>
</evidence>
<dbReference type="PANTHER" id="PTHR13780">
    <property type="entry name" value="AMP-ACTIVATED PROTEIN KINASE, GAMMA REGULATORY SUBUNIT"/>
    <property type="match status" value="1"/>
</dbReference>
<dbReference type="GO" id="GO:0005737">
    <property type="term" value="C:cytoplasm"/>
    <property type="evidence" value="ECO:0007669"/>
    <property type="project" value="TreeGrafter"/>
</dbReference>
<dbReference type="Gene3D" id="3.10.580.10">
    <property type="entry name" value="CBS-domain"/>
    <property type="match status" value="2"/>
</dbReference>
<dbReference type="GO" id="GO:0019887">
    <property type="term" value="F:protein kinase regulator activity"/>
    <property type="evidence" value="ECO:0007669"/>
    <property type="project" value="TreeGrafter"/>
</dbReference>
<dbReference type="GO" id="GO:0031588">
    <property type="term" value="C:nucleotide-activated protein kinase complex"/>
    <property type="evidence" value="ECO:0007669"/>
    <property type="project" value="TreeGrafter"/>
</dbReference>
<organism evidence="7 8">
    <name type="scientific">Bionectria ochroleuca</name>
    <name type="common">Gliocladium roseum</name>
    <dbReference type="NCBI Taxonomy" id="29856"/>
    <lineage>
        <taxon>Eukaryota</taxon>
        <taxon>Fungi</taxon>
        <taxon>Dikarya</taxon>
        <taxon>Ascomycota</taxon>
        <taxon>Pezizomycotina</taxon>
        <taxon>Sordariomycetes</taxon>
        <taxon>Hypocreomycetidae</taxon>
        <taxon>Hypocreales</taxon>
        <taxon>Bionectriaceae</taxon>
        <taxon>Clonostachys</taxon>
    </lineage>
</organism>
<dbReference type="GO" id="GO:0016208">
    <property type="term" value="F:AMP binding"/>
    <property type="evidence" value="ECO:0007669"/>
    <property type="project" value="TreeGrafter"/>
</dbReference>
<comment type="caution">
    <text evidence="7">The sequence shown here is derived from an EMBL/GenBank/DDBJ whole genome shotgun (WGS) entry which is preliminary data.</text>
</comment>
<dbReference type="InterPro" id="IPR050511">
    <property type="entry name" value="AMPK_gamma/SDS23_families"/>
</dbReference>
<accession>A0A8H7TRV1</accession>
<dbReference type="GO" id="GO:0005634">
    <property type="term" value="C:nucleus"/>
    <property type="evidence" value="ECO:0007669"/>
    <property type="project" value="TreeGrafter"/>
</dbReference>
<proteinExistence type="inferred from homology"/>